<feature type="domain" description="TauD/TfdA-like" evidence="7">
    <location>
        <begin position="117"/>
        <end position="322"/>
    </location>
</feature>
<comment type="similarity">
    <text evidence="1">Belongs to the clavaminate synthase family.</text>
</comment>
<dbReference type="InterPro" id="IPR003819">
    <property type="entry name" value="TauD/TfdA-like"/>
</dbReference>
<evidence type="ECO:0000256" key="1">
    <source>
        <dbReference type="ARBA" id="ARBA00008425"/>
    </source>
</evidence>
<dbReference type="Proteomes" id="UP000516428">
    <property type="component" value="Plasmid unnamed1"/>
</dbReference>
<dbReference type="Pfam" id="PF02668">
    <property type="entry name" value="TauD"/>
    <property type="match status" value="1"/>
</dbReference>
<keyword evidence="9" id="KW-1185">Reference proteome</keyword>
<sequence>MTAPATAARPATLLTIDLPDPVRDALGEQLAALPRPGHGPAGDIDRLMTRYLQTFARMPASLLQQILDFGRHADTPGVGYLRNAPADPSLPPTPGDGGPSSGKATFVAEGVLLGLSGLLGEPVGFATEKNGRLVHDVVPVATGATTQTNQGSSVFLNFHNDIVHDASGRYDLASPDFLVLSCLRADHDGVAGTYYADARDICHVLDAESLEILRSPLFRMNAPGSYVRDVAGGTEVYSELVPMIGGPDSCPEVSAAANGIRAHGAPARAALDRLQQACREVAHEVFLRPGEALLINNRKGLHARSSFTARYDGRDRWLQRTYVRRDQWPIRHRAVPGSRRLH</sequence>
<keyword evidence="8" id="KW-0614">Plasmid</keyword>
<protein>
    <submittedName>
        <fullName evidence="8">TauD/TfdA family dioxygenase</fullName>
    </submittedName>
</protein>
<dbReference type="SUPFAM" id="SSF51197">
    <property type="entry name" value="Clavaminate synthase-like"/>
    <property type="match status" value="1"/>
</dbReference>
<evidence type="ECO:0000256" key="6">
    <source>
        <dbReference type="SAM" id="MobiDB-lite"/>
    </source>
</evidence>
<evidence type="ECO:0000313" key="9">
    <source>
        <dbReference type="Proteomes" id="UP000516428"/>
    </source>
</evidence>
<keyword evidence="8" id="KW-0223">Dioxygenase</keyword>
<reference evidence="8 9" key="1">
    <citation type="submission" date="2020-09" db="EMBL/GenBank/DDBJ databases">
        <title>A novel species.</title>
        <authorList>
            <person name="Gao J."/>
        </authorList>
    </citation>
    <scope>NUCLEOTIDE SEQUENCE [LARGE SCALE GENOMIC DNA]</scope>
    <source>
        <strain evidence="8 9">CRXT-Y-14</strain>
        <plasmid evidence="8 9">unnamed1</plasmid>
    </source>
</reference>
<evidence type="ECO:0000256" key="2">
    <source>
        <dbReference type="ARBA" id="ARBA00022723"/>
    </source>
</evidence>
<dbReference type="InterPro" id="IPR042098">
    <property type="entry name" value="TauD-like_sf"/>
</dbReference>
<keyword evidence="3" id="KW-0560">Oxidoreductase</keyword>
<gene>
    <name evidence="8" type="ORF">IAG42_37075</name>
</gene>
<evidence type="ECO:0000313" key="8">
    <source>
        <dbReference type="EMBL" id="QNS09357.1"/>
    </source>
</evidence>
<dbReference type="GO" id="GO:0051213">
    <property type="term" value="F:dioxygenase activity"/>
    <property type="evidence" value="ECO:0007669"/>
    <property type="project" value="UniProtKB-KW"/>
</dbReference>
<dbReference type="InterPro" id="IPR014503">
    <property type="entry name" value="Clavaminate_syn-like"/>
</dbReference>
<dbReference type="KEGG" id="sxn:IAG42_37075"/>
<dbReference type="AlphaFoldDB" id="A0A7H1BKV2"/>
<accession>A0A7H1BKV2</accession>
<geneLocation type="plasmid" evidence="8 9">
    <name>unnamed1</name>
</geneLocation>
<feature type="binding site" evidence="5">
    <location>
        <position position="302"/>
    </location>
    <ligand>
        <name>Fe cation</name>
        <dbReference type="ChEBI" id="CHEBI:24875"/>
    </ligand>
</feature>
<dbReference type="GO" id="GO:0005506">
    <property type="term" value="F:iron ion binding"/>
    <property type="evidence" value="ECO:0007669"/>
    <property type="project" value="InterPro"/>
</dbReference>
<evidence type="ECO:0000259" key="7">
    <source>
        <dbReference type="Pfam" id="PF02668"/>
    </source>
</evidence>
<dbReference type="RefSeq" id="WP_188342012.1">
    <property type="nucleotide sequence ID" value="NZ_CP061282.1"/>
</dbReference>
<feature type="region of interest" description="Disordered" evidence="6">
    <location>
        <begin position="80"/>
        <end position="101"/>
    </location>
</feature>
<keyword evidence="4 5" id="KW-0408">Iron</keyword>
<evidence type="ECO:0000256" key="4">
    <source>
        <dbReference type="ARBA" id="ARBA00023004"/>
    </source>
</evidence>
<proteinExistence type="inferred from homology"/>
<dbReference type="EMBL" id="CP061282">
    <property type="protein sequence ID" value="QNS09357.1"/>
    <property type="molecule type" value="Genomic_DNA"/>
</dbReference>
<keyword evidence="2 5" id="KW-0479">Metal-binding</keyword>
<evidence type="ECO:0000256" key="5">
    <source>
        <dbReference type="PIRSR" id="PIRSR019543-2"/>
    </source>
</evidence>
<name>A0A7H1BKV2_9ACTN</name>
<evidence type="ECO:0000256" key="3">
    <source>
        <dbReference type="ARBA" id="ARBA00023002"/>
    </source>
</evidence>
<dbReference type="PIRSF" id="PIRSF019543">
    <property type="entry name" value="Clavaminate_syn"/>
    <property type="match status" value="1"/>
</dbReference>
<organism evidence="8 9">
    <name type="scientific">Streptomyces xanthii</name>
    <dbReference type="NCBI Taxonomy" id="2768069"/>
    <lineage>
        <taxon>Bacteria</taxon>
        <taxon>Bacillati</taxon>
        <taxon>Actinomycetota</taxon>
        <taxon>Actinomycetes</taxon>
        <taxon>Kitasatosporales</taxon>
        <taxon>Streptomycetaceae</taxon>
        <taxon>Streptomyces</taxon>
    </lineage>
</organism>
<dbReference type="Gene3D" id="3.60.130.10">
    <property type="entry name" value="Clavaminate synthase-like"/>
    <property type="match status" value="1"/>
</dbReference>